<evidence type="ECO:0000313" key="3">
    <source>
        <dbReference type="EMBL" id="RJO68178.1"/>
    </source>
</evidence>
<dbReference type="AlphaFoldDB" id="A0A3A4K8E2"/>
<dbReference type="Pfam" id="PF19950">
    <property type="entry name" value="DUF6412"/>
    <property type="match status" value="1"/>
</dbReference>
<sequence length="97" mass="10117">MFARAWPTLYAVLACVLPALVLFTLPEHSFALTVAGMLAAAVAIAFITLSTSSRLRLPLGTAGPASAQRRLRGSFLRQSNPDTAGRVRPRAPGGAVG</sequence>
<dbReference type="RefSeq" id="WP_120044985.1">
    <property type="nucleotide sequence ID" value="NZ_QZFU01000055.1"/>
</dbReference>
<keyword evidence="2" id="KW-0812">Transmembrane</keyword>
<feature type="transmembrane region" description="Helical" evidence="2">
    <location>
        <begin position="7"/>
        <end position="25"/>
    </location>
</feature>
<name>A0A3A4K8E2_9NOCA</name>
<dbReference type="InterPro" id="IPR045635">
    <property type="entry name" value="DUF6412"/>
</dbReference>
<feature type="transmembrane region" description="Helical" evidence="2">
    <location>
        <begin position="31"/>
        <end position="49"/>
    </location>
</feature>
<feature type="region of interest" description="Disordered" evidence="1">
    <location>
        <begin position="77"/>
        <end position="97"/>
    </location>
</feature>
<dbReference type="EMBL" id="QZFU01000055">
    <property type="protein sequence ID" value="RJO68178.1"/>
    <property type="molecule type" value="Genomic_DNA"/>
</dbReference>
<evidence type="ECO:0000256" key="2">
    <source>
        <dbReference type="SAM" id="Phobius"/>
    </source>
</evidence>
<keyword evidence="2" id="KW-1133">Transmembrane helix</keyword>
<dbReference type="Proteomes" id="UP000266677">
    <property type="component" value="Unassembled WGS sequence"/>
</dbReference>
<dbReference type="OrthoDB" id="4570663at2"/>
<evidence type="ECO:0000256" key="1">
    <source>
        <dbReference type="SAM" id="MobiDB-lite"/>
    </source>
</evidence>
<keyword evidence="2" id="KW-0472">Membrane</keyword>
<proteinExistence type="predicted"/>
<dbReference type="PROSITE" id="PS51257">
    <property type="entry name" value="PROKAR_LIPOPROTEIN"/>
    <property type="match status" value="1"/>
</dbReference>
<accession>A0A3A4K8E2</accession>
<organism evidence="3 4">
    <name type="scientific">Nocardia panacis</name>
    <dbReference type="NCBI Taxonomy" id="2340916"/>
    <lineage>
        <taxon>Bacteria</taxon>
        <taxon>Bacillati</taxon>
        <taxon>Actinomycetota</taxon>
        <taxon>Actinomycetes</taxon>
        <taxon>Mycobacteriales</taxon>
        <taxon>Nocardiaceae</taxon>
        <taxon>Nocardia</taxon>
    </lineage>
</organism>
<keyword evidence="4" id="KW-1185">Reference proteome</keyword>
<reference evidence="3 4" key="1">
    <citation type="submission" date="2018-09" db="EMBL/GenBank/DDBJ databases">
        <title>YIM PH21274 draft genome.</title>
        <authorList>
            <person name="Miao C."/>
        </authorList>
    </citation>
    <scope>NUCLEOTIDE SEQUENCE [LARGE SCALE GENOMIC DNA]</scope>
    <source>
        <strain evidence="3 4">YIM PH 21724</strain>
    </source>
</reference>
<gene>
    <name evidence="3" type="ORF">D5S18_32565</name>
</gene>
<protein>
    <submittedName>
        <fullName evidence="3">Uncharacterized protein</fullName>
    </submittedName>
</protein>
<comment type="caution">
    <text evidence="3">The sequence shown here is derived from an EMBL/GenBank/DDBJ whole genome shotgun (WGS) entry which is preliminary data.</text>
</comment>
<evidence type="ECO:0000313" key="4">
    <source>
        <dbReference type="Proteomes" id="UP000266677"/>
    </source>
</evidence>